<accession>A0A3Q9GGF3</accession>
<dbReference type="Proteomes" id="UP000275951">
    <property type="component" value="Chromosome"/>
</dbReference>
<dbReference type="SUPFAM" id="SSF46785">
    <property type="entry name" value="Winged helix' DNA-binding domain"/>
    <property type="match status" value="1"/>
</dbReference>
<protein>
    <submittedName>
        <fullName evidence="1">Uncharacterized protein</fullName>
    </submittedName>
</protein>
<dbReference type="AlphaFoldDB" id="A0A3Q9GGF3"/>
<organism evidence="1 2">
    <name type="scientific">Trueperella pyogenes</name>
    <dbReference type="NCBI Taxonomy" id="1661"/>
    <lineage>
        <taxon>Bacteria</taxon>
        <taxon>Bacillati</taxon>
        <taxon>Actinomycetota</taxon>
        <taxon>Actinomycetes</taxon>
        <taxon>Actinomycetales</taxon>
        <taxon>Actinomycetaceae</taxon>
        <taxon>Trueperella</taxon>
    </lineage>
</organism>
<evidence type="ECO:0000313" key="1">
    <source>
        <dbReference type="EMBL" id="AZR07202.1"/>
    </source>
</evidence>
<evidence type="ECO:0000313" key="2">
    <source>
        <dbReference type="Proteomes" id="UP000275951"/>
    </source>
</evidence>
<dbReference type="Gene3D" id="1.10.10.10">
    <property type="entry name" value="Winged helix-like DNA-binding domain superfamily/Winged helix DNA-binding domain"/>
    <property type="match status" value="1"/>
</dbReference>
<dbReference type="InterPro" id="IPR036390">
    <property type="entry name" value="WH_DNA-bd_sf"/>
</dbReference>
<reference evidence="1 2" key="1">
    <citation type="submission" date="2018-11" db="EMBL/GenBank/DDBJ databases">
        <title>Multidrug-resistant genes are associated with an 42-kb island TGI1 carrying a complex class 1 integron in a Trueperella pyogenes.</title>
        <authorList>
            <person name="Dong W."/>
        </authorList>
    </citation>
    <scope>NUCLEOTIDE SEQUENCE [LARGE SCALE GENOMIC DNA]</scope>
    <source>
        <strain evidence="1 2">TP4</strain>
    </source>
</reference>
<proteinExistence type="predicted"/>
<gene>
    <name evidence="1" type="ORF">EBQ10_07790</name>
</gene>
<dbReference type="InterPro" id="IPR036388">
    <property type="entry name" value="WH-like_DNA-bd_sf"/>
</dbReference>
<dbReference type="EMBL" id="CP033905">
    <property type="protein sequence ID" value="AZR07202.1"/>
    <property type="molecule type" value="Genomic_DNA"/>
</dbReference>
<name>A0A3Q9GGF3_9ACTO</name>
<dbReference type="RefSeq" id="WP_108726316.1">
    <property type="nucleotide sequence ID" value="NZ_CP029001.1"/>
</dbReference>
<sequence>MTGNPAPTHAGAIYAAIAALSPAQQTMLTEISKSTDPVTVTELSKSLKLHSNSVRTTLDSLMQMQLIDRQVLRRSGRGRPSWGYFALAPDSAAFAAAQMVELAHIFCGTLRGAFDDPDAEARRIGRAWGDQVITELQADACMDPQVQAKIDIDARISQMRVLFTSLGTAAAINKTNPRVIDLRSCPFATRDGTVDPLICQMHAGLVERITECAYGPNANGELLPLRHPGVCQVEISECRRP</sequence>